<protein>
    <submittedName>
        <fullName evidence="7">Response regulator</fullName>
    </submittedName>
</protein>
<dbReference type="PANTHER" id="PTHR43280:SF28">
    <property type="entry name" value="HTH-TYPE TRANSCRIPTIONAL ACTIVATOR RHAS"/>
    <property type="match status" value="1"/>
</dbReference>
<dbReference type="Pfam" id="PF12833">
    <property type="entry name" value="HTH_18"/>
    <property type="match status" value="1"/>
</dbReference>
<dbReference type="PROSITE" id="PS50110">
    <property type="entry name" value="RESPONSE_REGULATORY"/>
    <property type="match status" value="1"/>
</dbReference>
<dbReference type="PROSITE" id="PS01124">
    <property type="entry name" value="HTH_ARAC_FAMILY_2"/>
    <property type="match status" value="1"/>
</dbReference>
<dbReference type="SMART" id="SM00342">
    <property type="entry name" value="HTH_ARAC"/>
    <property type="match status" value="1"/>
</dbReference>
<feature type="modified residue" description="4-aspartylphosphate" evidence="4">
    <location>
        <position position="55"/>
    </location>
</feature>
<dbReference type="InterPro" id="IPR020449">
    <property type="entry name" value="Tscrpt_reg_AraC-type_HTH"/>
</dbReference>
<feature type="domain" description="HTH araC/xylS-type" evidence="5">
    <location>
        <begin position="464"/>
        <end position="562"/>
    </location>
</feature>
<proteinExistence type="predicted"/>
<dbReference type="RefSeq" id="WP_232185536.1">
    <property type="nucleotide sequence ID" value="NZ_JAIOAP010000005.1"/>
</dbReference>
<evidence type="ECO:0000313" key="8">
    <source>
        <dbReference type="Proteomes" id="UP001493487"/>
    </source>
</evidence>
<dbReference type="SUPFAM" id="SSF52172">
    <property type="entry name" value="CheY-like"/>
    <property type="match status" value="1"/>
</dbReference>
<dbReference type="PANTHER" id="PTHR43280">
    <property type="entry name" value="ARAC-FAMILY TRANSCRIPTIONAL REGULATOR"/>
    <property type="match status" value="1"/>
</dbReference>
<keyword evidence="3" id="KW-0804">Transcription</keyword>
<dbReference type="InterPro" id="IPR001789">
    <property type="entry name" value="Sig_transdc_resp-reg_receiver"/>
</dbReference>
<keyword evidence="8" id="KW-1185">Reference proteome</keyword>
<evidence type="ECO:0000313" key="7">
    <source>
        <dbReference type="EMBL" id="MEQ4482830.1"/>
    </source>
</evidence>
<dbReference type="InterPro" id="IPR009057">
    <property type="entry name" value="Homeodomain-like_sf"/>
</dbReference>
<dbReference type="Pfam" id="PF00072">
    <property type="entry name" value="Response_reg"/>
    <property type="match status" value="1"/>
</dbReference>
<keyword evidence="2" id="KW-0238">DNA-binding</keyword>
<dbReference type="Gene3D" id="3.40.50.2300">
    <property type="match status" value="1"/>
</dbReference>
<dbReference type="Proteomes" id="UP001493487">
    <property type="component" value="Unassembled WGS sequence"/>
</dbReference>
<keyword evidence="4" id="KW-0597">Phosphoprotein</keyword>
<dbReference type="PROSITE" id="PS00041">
    <property type="entry name" value="HTH_ARAC_FAMILY_1"/>
    <property type="match status" value="1"/>
</dbReference>
<name>A0ABV1KS82_9BACL</name>
<evidence type="ECO:0000256" key="4">
    <source>
        <dbReference type="PROSITE-ProRule" id="PRU00169"/>
    </source>
</evidence>
<dbReference type="InterPro" id="IPR018060">
    <property type="entry name" value="HTH_AraC"/>
</dbReference>
<evidence type="ECO:0000259" key="6">
    <source>
        <dbReference type="PROSITE" id="PS50110"/>
    </source>
</evidence>
<dbReference type="EMBL" id="JASKHM010000005">
    <property type="protein sequence ID" value="MEQ4482830.1"/>
    <property type="molecule type" value="Genomic_DNA"/>
</dbReference>
<keyword evidence="1" id="KW-0805">Transcription regulation</keyword>
<dbReference type="CDD" id="cd17536">
    <property type="entry name" value="REC_YesN-like"/>
    <property type="match status" value="1"/>
</dbReference>
<accession>A0ABV1KS82</accession>
<evidence type="ECO:0000256" key="3">
    <source>
        <dbReference type="ARBA" id="ARBA00023163"/>
    </source>
</evidence>
<dbReference type="InterPro" id="IPR011006">
    <property type="entry name" value="CheY-like_superfamily"/>
</dbReference>
<dbReference type="InterPro" id="IPR018062">
    <property type="entry name" value="HTH_AraC-typ_CS"/>
</dbReference>
<gene>
    <name evidence="7" type="ORF">QJS35_10520</name>
</gene>
<comment type="caution">
    <text evidence="7">The sequence shown here is derived from an EMBL/GenBank/DDBJ whole genome shotgun (WGS) entry which is preliminary data.</text>
</comment>
<evidence type="ECO:0000256" key="2">
    <source>
        <dbReference type="ARBA" id="ARBA00023125"/>
    </source>
</evidence>
<sequence>MYRILIVDDEPIIANGIYDLLNQMTSSELDLYKCYSGDEALDILNRIRVDIVITDINMPGMDGLQLMEEINRIWPGCKVVFLTGYSSFDYVYTAIRYPNVSYILKTESYKRIVETVEAKMAEIAEELKLLDLAAKVERQMDTIRHFQQMSYLGDLLLGETDPSDRDEQLRELGLAFEPASPVALIIGRIDGQDSYAAFTGKSQRMYSVNVITEEKLTAVSAFCFAPVRSNMVWIVQPNDSFRGVIADQADHPDHPGQAGCQSQSKAGWHKFAAYLNGMLESVQNLCRETLGFTVSFAVGSVPVLWEDIHQKYRLLCGIVGFKWGDGTEMLLSEEQMVRHDTDRYNAADEREGNLPLRMEKLKACLEAGQRDEFMRLYDGLTGGVERTDANYFKTVERYYAVSSILLSYVNEKKLADKLPELHRIGQIEAHDSSSGAMFYLAGLANTLFDLRGAEQETSTASVIESIQRYIGDSLQGDLSLLQLAETFYFNPSYLSRLYKQATGTNLSDYIIDRRVAAAKELLADKQYKINEIAAKVGVDSVSNFSRYFKKHTGMTPQQYRDVHMK</sequence>
<dbReference type="PRINTS" id="PR00032">
    <property type="entry name" value="HTHARAC"/>
</dbReference>
<dbReference type="SUPFAM" id="SSF46689">
    <property type="entry name" value="Homeodomain-like"/>
    <property type="match status" value="2"/>
</dbReference>
<evidence type="ECO:0000256" key="1">
    <source>
        <dbReference type="ARBA" id="ARBA00023015"/>
    </source>
</evidence>
<evidence type="ECO:0000259" key="5">
    <source>
        <dbReference type="PROSITE" id="PS01124"/>
    </source>
</evidence>
<dbReference type="Gene3D" id="1.10.10.60">
    <property type="entry name" value="Homeodomain-like"/>
    <property type="match status" value="2"/>
</dbReference>
<dbReference type="SMART" id="SM00448">
    <property type="entry name" value="REC"/>
    <property type="match status" value="1"/>
</dbReference>
<organism evidence="7 8">
    <name type="scientific">Cohnella silvisoli</name>
    <dbReference type="NCBI Taxonomy" id="2873699"/>
    <lineage>
        <taxon>Bacteria</taxon>
        <taxon>Bacillati</taxon>
        <taxon>Bacillota</taxon>
        <taxon>Bacilli</taxon>
        <taxon>Bacillales</taxon>
        <taxon>Paenibacillaceae</taxon>
        <taxon>Cohnella</taxon>
    </lineage>
</organism>
<feature type="domain" description="Response regulatory" evidence="6">
    <location>
        <begin position="3"/>
        <end position="120"/>
    </location>
</feature>
<reference evidence="7 8" key="1">
    <citation type="journal article" date="2023" name="Genome Announc.">
        <title>Pan-Genome Analyses of the Genus Cohnella and Proposal of the Novel Species Cohnella silvisoli sp. nov., Isolated from Forest Soil.</title>
        <authorList>
            <person name="Wang C."/>
            <person name="Mao L."/>
            <person name="Bao G."/>
            <person name="Zhu H."/>
        </authorList>
    </citation>
    <scope>NUCLEOTIDE SEQUENCE [LARGE SCALE GENOMIC DNA]</scope>
    <source>
        <strain evidence="7 8">NL03-T5-1</strain>
    </source>
</reference>